<sequence>MKKHFSILKNNATKLAFAALLFFVAGMQQVQAQYTTRTIKIGSVANSRWNDGYTFGGQYMSDTKLKLENPANFGTGGTVSNPITITQDFATIGSINATSLASYDVLFIGFTGTTSNLTPAEITAIRTWTLQAGKVVIVAEQPQTGYNPLSTAYGYPTVNAGYVGPTKPTAADATTIQAFSGPFGTVVGVDQAGSAQGIFTPDCFSTVTARDNNGKSTFIFDAPTRDLIFADGDYLTNISGAVSSGNAVSTAQDKFIVNIFAWAVREVLYPGLPKNNITATAGCTGTGIGTIVFNTPIGNSSGGASFPYLYSIDGTNFQTSPTFNNVANGTYTIYCKTAECPVQNGGTVTVNCAPPCPAGTVAPPTN</sequence>
<feature type="signal peptide" evidence="1">
    <location>
        <begin position="1"/>
        <end position="32"/>
    </location>
</feature>
<evidence type="ECO:0000256" key="1">
    <source>
        <dbReference type="SAM" id="SignalP"/>
    </source>
</evidence>
<organism evidence="2 3">
    <name type="scientific">Pedobacter changchengzhani</name>
    <dbReference type="NCBI Taxonomy" id="2529274"/>
    <lineage>
        <taxon>Bacteria</taxon>
        <taxon>Pseudomonadati</taxon>
        <taxon>Bacteroidota</taxon>
        <taxon>Sphingobacteriia</taxon>
        <taxon>Sphingobacteriales</taxon>
        <taxon>Sphingobacteriaceae</taxon>
        <taxon>Pedobacter</taxon>
    </lineage>
</organism>
<dbReference type="AlphaFoldDB" id="A0A4R5MH02"/>
<accession>A0A4R5MH02</accession>
<dbReference type="OrthoDB" id="784948at2"/>
<gene>
    <name evidence="2" type="ORF">EZJ43_16850</name>
</gene>
<reference evidence="2 3" key="1">
    <citation type="submission" date="2019-02" db="EMBL/GenBank/DDBJ databases">
        <title>Pedobacter sp. nov., a novel speices isolated from soil of pinguins habitat in Antarcitica.</title>
        <authorList>
            <person name="He R.-H."/>
        </authorList>
    </citation>
    <scope>NUCLEOTIDE SEQUENCE [LARGE SCALE GENOMIC DNA]</scope>
    <source>
        <strain evidence="2 3">E01020</strain>
    </source>
</reference>
<dbReference type="Proteomes" id="UP000295668">
    <property type="component" value="Unassembled WGS sequence"/>
</dbReference>
<protein>
    <submittedName>
        <fullName evidence="2">Uncharacterized protein</fullName>
    </submittedName>
</protein>
<evidence type="ECO:0000313" key="2">
    <source>
        <dbReference type="EMBL" id="TDG34788.1"/>
    </source>
</evidence>
<comment type="caution">
    <text evidence="2">The sequence shown here is derived from an EMBL/GenBank/DDBJ whole genome shotgun (WGS) entry which is preliminary data.</text>
</comment>
<dbReference type="EMBL" id="SJCY01000023">
    <property type="protein sequence ID" value="TDG34788.1"/>
    <property type="molecule type" value="Genomic_DNA"/>
</dbReference>
<feature type="chain" id="PRO_5020893826" evidence="1">
    <location>
        <begin position="33"/>
        <end position="366"/>
    </location>
</feature>
<name>A0A4R5MH02_9SPHI</name>
<proteinExistence type="predicted"/>
<keyword evidence="1" id="KW-0732">Signal</keyword>
<dbReference type="RefSeq" id="WP_133263892.1">
    <property type="nucleotide sequence ID" value="NZ_SJCY01000023.1"/>
</dbReference>
<evidence type="ECO:0000313" key="3">
    <source>
        <dbReference type="Proteomes" id="UP000295668"/>
    </source>
</evidence>
<keyword evidence="3" id="KW-1185">Reference proteome</keyword>